<dbReference type="PRINTS" id="PR01333">
    <property type="entry name" value="2POREKCHANEL"/>
</dbReference>
<feature type="compositionally biased region" description="Low complexity" evidence="9">
    <location>
        <begin position="796"/>
        <end position="810"/>
    </location>
</feature>
<feature type="region of interest" description="Disordered" evidence="9">
    <location>
        <begin position="1"/>
        <end position="27"/>
    </location>
</feature>
<feature type="compositionally biased region" description="Low complexity" evidence="9">
    <location>
        <begin position="1013"/>
        <end position="1026"/>
    </location>
</feature>
<feature type="transmembrane region" description="Helical" evidence="10">
    <location>
        <begin position="633"/>
        <end position="661"/>
    </location>
</feature>
<feature type="transmembrane region" description="Helical" evidence="10">
    <location>
        <begin position="281"/>
        <end position="301"/>
    </location>
</feature>
<comment type="subcellular location">
    <subcellularLocation>
        <location evidence="1">Membrane</location>
        <topology evidence="1">Multi-pass membrane protein</topology>
    </subcellularLocation>
</comment>
<evidence type="ECO:0000313" key="13">
    <source>
        <dbReference type="Proteomes" id="UP001620626"/>
    </source>
</evidence>
<keyword evidence="5 8" id="KW-0406">Ion transport</keyword>
<comment type="caution">
    <text evidence="12">The sequence shown here is derived from an EMBL/GenBank/DDBJ whole genome shotgun (WGS) entry which is preliminary data.</text>
</comment>
<dbReference type="InterPro" id="IPR013099">
    <property type="entry name" value="K_chnl_dom"/>
</dbReference>
<name>A0ABD2J2R6_9BILA</name>
<dbReference type="Proteomes" id="UP001620626">
    <property type="component" value="Unassembled WGS sequence"/>
</dbReference>
<dbReference type="EMBL" id="JBICBT010001053">
    <property type="protein sequence ID" value="KAL3085851.1"/>
    <property type="molecule type" value="Genomic_DNA"/>
</dbReference>
<feature type="domain" description="Potassium channel" evidence="11">
    <location>
        <begin position="571"/>
        <end position="645"/>
    </location>
</feature>
<evidence type="ECO:0000256" key="7">
    <source>
        <dbReference type="ARBA" id="ARBA00023303"/>
    </source>
</evidence>
<dbReference type="Pfam" id="PF07885">
    <property type="entry name" value="Ion_trans_2"/>
    <property type="match status" value="2"/>
</dbReference>
<feature type="compositionally biased region" description="Basic and acidic residues" evidence="9">
    <location>
        <begin position="1"/>
        <end position="14"/>
    </location>
</feature>
<feature type="transmembrane region" description="Helical" evidence="10">
    <location>
        <begin position="562"/>
        <end position="583"/>
    </location>
</feature>
<feature type="transmembrane region" description="Helical" evidence="10">
    <location>
        <begin position="412"/>
        <end position="433"/>
    </location>
</feature>
<evidence type="ECO:0000256" key="5">
    <source>
        <dbReference type="ARBA" id="ARBA00023065"/>
    </source>
</evidence>
<dbReference type="GO" id="GO:0034220">
    <property type="term" value="P:monoatomic ion transmembrane transport"/>
    <property type="evidence" value="ECO:0007669"/>
    <property type="project" value="UniProtKB-KW"/>
</dbReference>
<keyword evidence="6 10" id="KW-0472">Membrane</keyword>
<feature type="region of interest" description="Disordered" evidence="9">
    <location>
        <begin position="791"/>
        <end position="830"/>
    </location>
</feature>
<feature type="compositionally biased region" description="Acidic residues" evidence="9">
    <location>
        <begin position="72"/>
        <end position="83"/>
    </location>
</feature>
<feature type="region of interest" description="Disordered" evidence="9">
    <location>
        <begin position="1009"/>
        <end position="1082"/>
    </location>
</feature>
<evidence type="ECO:0000256" key="1">
    <source>
        <dbReference type="ARBA" id="ARBA00004141"/>
    </source>
</evidence>
<dbReference type="InterPro" id="IPR003280">
    <property type="entry name" value="2pore_dom_K_chnl"/>
</dbReference>
<dbReference type="GO" id="GO:0016020">
    <property type="term" value="C:membrane"/>
    <property type="evidence" value="ECO:0007669"/>
    <property type="project" value="UniProtKB-SubCell"/>
</dbReference>
<evidence type="ECO:0000256" key="3">
    <source>
        <dbReference type="ARBA" id="ARBA00022692"/>
    </source>
</evidence>
<feature type="compositionally biased region" description="Polar residues" evidence="9">
    <location>
        <begin position="1027"/>
        <end position="1039"/>
    </location>
</feature>
<keyword evidence="3 8" id="KW-0812">Transmembrane</keyword>
<feature type="transmembrane region" description="Helical" evidence="10">
    <location>
        <begin position="377"/>
        <end position="400"/>
    </location>
</feature>
<dbReference type="AlphaFoldDB" id="A0ABD2J2R6"/>
<reference evidence="12 13" key="1">
    <citation type="submission" date="2024-10" db="EMBL/GenBank/DDBJ databases">
        <authorList>
            <person name="Kim D."/>
        </authorList>
    </citation>
    <scope>NUCLEOTIDE SEQUENCE [LARGE SCALE GENOMIC DNA]</scope>
    <source>
        <strain evidence="12">BH-2024</strain>
    </source>
</reference>
<dbReference type="PANTHER" id="PTHR11003">
    <property type="entry name" value="POTASSIUM CHANNEL, SUBFAMILY K"/>
    <property type="match status" value="1"/>
</dbReference>
<feature type="compositionally biased region" description="Basic and acidic residues" evidence="9">
    <location>
        <begin position="1041"/>
        <end position="1050"/>
    </location>
</feature>
<feature type="compositionally biased region" description="Low complexity" evidence="9">
    <location>
        <begin position="136"/>
        <end position="153"/>
    </location>
</feature>
<evidence type="ECO:0000313" key="12">
    <source>
        <dbReference type="EMBL" id="KAL3085851.1"/>
    </source>
</evidence>
<gene>
    <name evidence="12" type="ORF">niasHT_039015</name>
</gene>
<organism evidence="12 13">
    <name type="scientific">Heterodera trifolii</name>
    <dbReference type="NCBI Taxonomy" id="157864"/>
    <lineage>
        <taxon>Eukaryota</taxon>
        <taxon>Metazoa</taxon>
        <taxon>Ecdysozoa</taxon>
        <taxon>Nematoda</taxon>
        <taxon>Chromadorea</taxon>
        <taxon>Rhabditida</taxon>
        <taxon>Tylenchina</taxon>
        <taxon>Tylenchomorpha</taxon>
        <taxon>Tylenchoidea</taxon>
        <taxon>Heteroderidae</taxon>
        <taxon>Heteroderinae</taxon>
        <taxon>Heterodera</taxon>
    </lineage>
</organism>
<dbReference type="Gene3D" id="1.10.287.70">
    <property type="match status" value="1"/>
</dbReference>
<protein>
    <recommendedName>
        <fullName evidence="11">Potassium channel domain-containing protein</fullName>
    </recommendedName>
</protein>
<sequence length="1082" mass="119162">MSKISDVEEQRSVENDGPNWPKTAKNGQLIIVPDNSAATVAASPHIAQQFPQIVIHRSSTTTEEGDQHNNDDGEGEEGTEEEGISGYKNCYDGTVGHKNGYDGIFGCCDSGGTDNDGYENSDGDWDMTAPNRETTAAELANSSSSASSTTSAEDVGEGQTIEAAEEAIAAVEERKISTMSGRMKTIQTMMMIARDAAYCSKRAGPGTVVPKWETLHKEATVMGSDRSGRDEEGTGEGDAIGGQQFECNSKSRKQFGTTDLKSAPICQHLAKFYHQFGIRHFVLVGVLAFYAVFGGLLFQAIEKENEYISLNKNKEALDAMIEQLAKNLTLLLNVQPSADKMIAMQQLITKDYQILLKIEGKYVGSVFHKYEHIVFHLNWCFGSSVFYAMTLFTTIGYGTIACQTPLGRILSIFYALDIGQLMLCFLTCCYNRLCDIISFWLRSLAFRILEIDEEAAQVAKEKKAEQQLHQLQLNINTKNTGEEAAQQQKQRHNAWGAAKGTAQTQKTEAAADFYYATDSENMLINSSDQEEDNGIDADRSSSSSATAFDGTFAAGQSAADGLPLFVSVPLVLLYLCFIAFVVSCFDWPDQRTGDDGPPLSFGEAFYFAFISLSTIGLGDVMPNSIEFSPLLALLFLGGLALLSVVNLTIYQHIQSLFLFLFDHLEAFLDDVYSAQNAQNDAHFVFTSLMPNIQLLVLALPIFSDDEKGKMPEATTTAPTPAELLHVRRMFSVSRTPSLLHSDNYYPRKGTRVRAFSIAKSEGQPYQQYHTLSSAHHRSTYHTVHGTDFRPTLGILSTAPSSPARSRGPSIRSRRTSAHKIPGSPASQRPCRKRAMTIGCDFDYAKNAHDGGAGDNNANVDTRQKLSRHKSTSNIWWRTAKSLEAISNNFGMKMPRNLAENEAKSDDIEMQRDKNEIGTMPKRDEEAKAPTERRIYFKKEIAESAASSSTAAAAAATNYKQIRRTHSERVSQRRRHAHGGAQLYVINEGESHQQTVAGGERLSRLRRLRRQRSRQNVSPSVQQQQQNGHNSGTASVAQTESGDERTQRWGDESVASNPSSSRRLQMHAGPQPPMGADNSTNGE</sequence>
<keyword evidence="7 8" id="KW-0407">Ion channel</keyword>
<feature type="region of interest" description="Disordered" evidence="9">
    <location>
        <begin position="59"/>
        <end position="84"/>
    </location>
</feature>
<evidence type="ECO:0000256" key="9">
    <source>
        <dbReference type="SAM" id="MobiDB-lite"/>
    </source>
</evidence>
<evidence type="ECO:0000256" key="4">
    <source>
        <dbReference type="ARBA" id="ARBA00022989"/>
    </source>
</evidence>
<feature type="compositionally biased region" description="Polar residues" evidence="9">
    <location>
        <begin position="1053"/>
        <end position="1062"/>
    </location>
</feature>
<feature type="region of interest" description="Disordered" evidence="9">
    <location>
        <begin position="136"/>
        <end position="158"/>
    </location>
</feature>
<keyword evidence="4 10" id="KW-1133">Transmembrane helix</keyword>
<accession>A0ABD2J2R6</accession>
<keyword evidence="13" id="KW-1185">Reference proteome</keyword>
<feature type="region of interest" description="Disordered" evidence="9">
    <location>
        <begin position="847"/>
        <end position="869"/>
    </location>
</feature>
<comment type="similarity">
    <text evidence="8">Belongs to the two pore domain potassium channel (TC 1.A.1.8) family.</text>
</comment>
<feature type="region of interest" description="Disordered" evidence="9">
    <location>
        <begin position="983"/>
        <end position="1002"/>
    </location>
</feature>
<dbReference type="SUPFAM" id="SSF81324">
    <property type="entry name" value="Voltage-gated potassium channels"/>
    <property type="match status" value="2"/>
</dbReference>
<evidence type="ECO:0000256" key="2">
    <source>
        <dbReference type="ARBA" id="ARBA00022448"/>
    </source>
</evidence>
<evidence type="ECO:0000256" key="10">
    <source>
        <dbReference type="SAM" id="Phobius"/>
    </source>
</evidence>
<evidence type="ECO:0000256" key="8">
    <source>
        <dbReference type="RuleBase" id="RU003857"/>
    </source>
</evidence>
<proteinExistence type="inferred from homology"/>
<feature type="region of interest" description="Disordered" evidence="9">
    <location>
        <begin position="480"/>
        <end position="503"/>
    </location>
</feature>
<feature type="transmembrane region" description="Helical" evidence="10">
    <location>
        <begin position="603"/>
        <end position="621"/>
    </location>
</feature>
<feature type="region of interest" description="Disordered" evidence="9">
    <location>
        <begin position="222"/>
        <end position="243"/>
    </location>
</feature>
<feature type="region of interest" description="Disordered" evidence="9">
    <location>
        <begin position="956"/>
        <end position="975"/>
    </location>
</feature>
<dbReference type="PANTHER" id="PTHR11003:SF66">
    <property type="entry name" value="POTASSIUM CHANNEL DOMAIN-CONTAINING PROTEIN"/>
    <property type="match status" value="1"/>
</dbReference>
<feature type="domain" description="Potassium channel" evidence="11">
    <location>
        <begin position="373"/>
        <end position="426"/>
    </location>
</feature>
<evidence type="ECO:0000259" key="11">
    <source>
        <dbReference type="Pfam" id="PF07885"/>
    </source>
</evidence>
<keyword evidence="2 8" id="KW-0813">Transport</keyword>
<evidence type="ECO:0000256" key="6">
    <source>
        <dbReference type="ARBA" id="ARBA00023136"/>
    </source>
</evidence>